<keyword evidence="8" id="KW-0540">Nuclease</keyword>
<dbReference type="EMBL" id="PNHE01000001">
    <property type="protein sequence ID" value="PMC59177.1"/>
    <property type="molecule type" value="Genomic_DNA"/>
</dbReference>
<dbReference type="FunFam" id="1.20.1060.10:FF:000001">
    <property type="entry name" value="DNA polymerase I"/>
    <property type="match status" value="1"/>
</dbReference>
<dbReference type="SUPFAM" id="SSF47807">
    <property type="entry name" value="5' to 3' exonuclease, C-terminal subdomain"/>
    <property type="match status" value="1"/>
</dbReference>
<dbReference type="InterPro" id="IPR002298">
    <property type="entry name" value="DNA_polymerase_A"/>
</dbReference>
<keyword evidence="18" id="KW-0175">Coiled coil</keyword>
<evidence type="ECO:0000256" key="11">
    <source>
        <dbReference type="ARBA" id="ARBA00022839"/>
    </source>
</evidence>
<dbReference type="InterPro" id="IPR036279">
    <property type="entry name" value="5-3_exonuclease_C_sf"/>
</dbReference>
<dbReference type="InterPro" id="IPR018320">
    <property type="entry name" value="DNA_polymerase_1"/>
</dbReference>
<dbReference type="GO" id="GO:0006261">
    <property type="term" value="P:DNA-templated DNA replication"/>
    <property type="evidence" value="ECO:0007669"/>
    <property type="project" value="UniProtKB-UniRule"/>
</dbReference>
<dbReference type="SMART" id="SM00279">
    <property type="entry name" value="HhH2"/>
    <property type="match status" value="1"/>
</dbReference>
<feature type="domain" description="5'-3' exonuclease" evidence="20">
    <location>
        <begin position="4"/>
        <end position="265"/>
    </location>
</feature>
<organism evidence="22 23">
    <name type="scientific">Dolosicoccus paucivorans</name>
    <dbReference type="NCBI Taxonomy" id="84521"/>
    <lineage>
        <taxon>Bacteria</taxon>
        <taxon>Bacillati</taxon>
        <taxon>Bacillota</taxon>
        <taxon>Bacilli</taxon>
        <taxon>Lactobacillales</taxon>
        <taxon>Aerococcaceae</taxon>
        <taxon>Dolosicoccus</taxon>
    </lineage>
</organism>
<reference evidence="22 23" key="1">
    <citation type="submission" date="2017-09" db="EMBL/GenBank/DDBJ databases">
        <title>Bacterial strain isolated from the female urinary microbiota.</title>
        <authorList>
            <person name="Thomas-White K."/>
            <person name="Kumar N."/>
            <person name="Forster S."/>
            <person name="Putonti C."/>
            <person name="Lawley T."/>
            <person name="Wolfe A.J."/>
        </authorList>
    </citation>
    <scope>NUCLEOTIDE SEQUENCE [LARGE SCALE GENOMIC DNA]</scope>
    <source>
        <strain evidence="22 23">UMB0852</strain>
    </source>
</reference>
<keyword evidence="5 17" id="KW-0808">Transferase</keyword>
<dbReference type="SMART" id="SM00474">
    <property type="entry name" value="35EXOc"/>
    <property type="match status" value="1"/>
</dbReference>
<dbReference type="PRINTS" id="PR00868">
    <property type="entry name" value="DNAPOLI"/>
</dbReference>
<dbReference type="CDD" id="cd09859">
    <property type="entry name" value="PIN_53EXO"/>
    <property type="match status" value="1"/>
</dbReference>
<evidence type="ECO:0000259" key="19">
    <source>
        <dbReference type="SMART" id="SM00474"/>
    </source>
</evidence>
<dbReference type="Pfam" id="PF01367">
    <property type="entry name" value="5_3_exonuc"/>
    <property type="match status" value="1"/>
</dbReference>
<dbReference type="PANTHER" id="PTHR10133">
    <property type="entry name" value="DNA POLYMERASE I"/>
    <property type="match status" value="1"/>
</dbReference>
<dbReference type="InterPro" id="IPR054690">
    <property type="entry name" value="DNA_polI_exonuclease"/>
</dbReference>
<keyword evidence="13 17" id="KW-0238">DNA-binding</keyword>
<evidence type="ECO:0000256" key="5">
    <source>
        <dbReference type="ARBA" id="ARBA00022679"/>
    </source>
</evidence>
<name>A0A2N6SQ32_9LACT</name>
<dbReference type="SMART" id="SM00475">
    <property type="entry name" value="53EXOc"/>
    <property type="match status" value="1"/>
</dbReference>
<dbReference type="GO" id="GO:0003887">
    <property type="term" value="F:DNA-directed DNA polymerase activity"/>
    <property type="evidence" value="ECO:0007669"/>
    <property type="project" value="UniProtKB-UniRule"/>
</dbReference>
<dbReference type="Gene3D" id="3.30.70.370">
    <property type="match status" value="1"/>
</dbReference>
<dbReference type="FunFam" id="1.10.150.20:FF:000003">
    <property type="entry name" value="DNA polymerase I"/>
    <property type="match status" value="1"/>
</dbReference>
<evidence type="ECO:0000256" key="8">
    <source>
        <dbReference type="ARBA" id="ARBA00022722"/>
    </source>
</evidence>
<dbReference type="Pfam" id="PF00476">
    <property type="entry name" value="DNA_pol_A"/>
    <property type="match status" value="1"/>
</dbReference>
<proteinExistence type="inferred from homology"/>
<dbReference type="Proteomes" id="UP000235682">
    <property type="component" value="Unassembled WGS sequence"/>
</dbReference>
<dbReference type="Gene3D" id="3.30.420.10">
    <property type="entry name" value="Ribonuclease H-like superfamily/Ribonuclease H"/>
    <property type="match status" value="1"/>
</dbReference>
<comment type="subunit">
    <text evidence="2 17">Single-chain monomer with multiple functions.</text>
</comment>
<sequence>MNSRKIVLIDGSSLAYRAFYSIFNIERFKNKDGLHTNALYSFNRMLDNILDQFKPTHILVAWDKSNITFRNKLFEDYKAGRSKTPSEFKEQMPYFRVLLDGYGISHYELLNYEADDIIGTLAKSSNPEDEVIVISGDKDLIQLADDHITVEITRKGVSELEAFTPETIKKEYNLTPEQIVDFMGMMGDPSDNIPGITRVGEKTALRLMHQFGSLDGLYAGLDELKPSKMKENIINDKEQAYMSRDLAQIETNAPLEITLEDTAYKGKNVEQLVEFYRQMDFKTFLTNLQSEQGLEVSDVSETEHTIPEYETIVLEKIEKEHLPTRSALYLETLGTNPHFDDIVAVTWSDIDQTKAYITTPEVAFKSKEFTQWLESKDHSIISLDSKRDYVLTHRQGVDLQGVDYDVRIAAYLLNTQQAHEVSDILDLLDLPNLVTSDVAVYGKGAKRGVPEDKEVFHHHLASILRVLPELKDELIKQLAKVEMTELYETIEFPLAKVLANMEIRGIAVDQERLNEMNEEMLAQLGQMEEEIHELAGEEFNVNSPKQLGEILFEKLGLPVIKKTKTGYSTAASVLDELLGKHPIIEKILEYRGLAKLQGTYLAGLPKYIKQDGKIHTNFVQTLTQTGRLSSTDPNLQNIPIRMEEGRKIRQAFVPSHEDYQLFAADYSQIELRVLAHISEDEHLRQAFIDGQDIHTTTARRVLDIEDDETVTANDRRMAKAVNFGIVYGISDYGLSQNLHITRKEAKEFIDRYFERYPGVETFMRDIVAKAKKDGYVSTLFNRRRYLPDIKSRNFNLRSFAERTAMNSPIQGTAADIIKIAMVRLEQALKEKGLASRILLQVHDELILEGPQEEMEQLKELVPDIMESAVELSIPLRVEYGIGNSWYDID</sequence>
<dbReference type="InterPro" id="IPR019760">
    <property type="entry name" value="DNA-dir_DNA_pol_A_CS"/>
</dbReference>
<evidence type="ECO:0000259" key="20">
    <source>
        <dbReference type="SMART" id="SM00475"/>
    </source>
</evidence>
<evidence type="ECO:0000256" key="15">
    <source>
        <dbReference type="ARBA" id="ARBA00049244"/>
    </source>
</evidence>
<dbReference type="InterPro" id="IPR043502">
    <property type="entry name" value="DNA/RNA_pol_sf"/>
</dbReference>
<keyword evidence="6 17" id="KW-0548">Nucleotidyltransferase</keyword>
<dbReference type="GO" id="GO:0008409">
    <property type="term" value="F:5'-3' exonuclease activity"/>
    <property type="evidence" value="ECO:0007669"/>
    <property type="project" value="InterPro"/>
</dbReference>
<dbReference type="Gene3D" id="1.20.1060.10">
    <property type="entry name" value="Taq DNA Polymerase, Chain T, domain 4"/>
    <property type="match status" value="1"/>
</dbReference>
<feature type="coiled-coil region" evidence="18">
    <location>
        <begin position="510"/>
        <end position="537"/>
    </location>
</feature>
<keyword evidence="14 17" id="KW-0234">DNA repair</keyword>
<evidence type="ECO:0000313" key="22">
    <source>
        <dbReference type="EMBL" id="PMC59177.1"/>
    </source>
</evidence>
<dbReference type="PROSITE" id="PS00447">
    <property type="entry name" value="DNA_POLYMERASE_A"/>
    <property type="match status" value="1"/>
</dbReference>
<evidence type="ECO:0000256" key="9">
    <source>
        <dbReference type="ARBA" id="ARBA00022763"/>
    </source>
</evidence>
<evidence type="ECO:0000259" key="21">
    <source>
        <dbReference type="SMART" id="SM00482"/>
    </source>
</evidence>
<dbReference type="InterPro" id="IPR020046">
    <property type="entry name" value="5-3_exonucl_a-hlix_arch_N"/>
</dbReference>
<dbReference type="RefSeq" id="WP_102227564.1">
    <property type="nucleotide sequence ID" value="NZ_PNFY01000009.1"/>
</dbReference>
<dbReference type="EC" id="2.7.7.7" evidence="3 16"/>
<dbReference type="InterPro" id="IPR012337">
    <property type="entry name" value="RNaseH-like_sf"/>
</dbReference>
<feature type="domain" description="3'-5' exonuclease" evidence="19">
    <location>
        <begin position="309"/>
        <end position="479"/>
    </location>
</feature>
<evidence type="ECO:0000256" key="18">
    <source>
        <dbReference type="SAM" id="Coils"/>
    </source>
</evidence>
<dbReference type="SUPFAM" id="SSF56672">
    <property type="entry name" value="DNA/RNA polymerases"/>
    <property type="match status" value="1"/>
</dbReference>
<dbReference type="InterPro" id="IPR002421">
    <property type="entry name" value="5-3_exonuclease"/>
</dbReference>
<dbReference type="SMART" id="SM00482">
    <property type="entry name" value="POLAc"/>
    <property type="match status" value="1"/>
</dbReference>
<gene>
    <name evidence="17" type="primary">polA</name>
    <name evidence="22" type="ORF">CJ205_00280</name>
</gene>
<keyword evidence="9 17" id="KW-0227">DNA damage</keyword>
<evidence type="ECO:0000256" key="4">
    <source>
        <dbReference type="ARBA" id="ARBA00020311"/>
    </source>
</evidence>
<accession>A0A2N6SQ32</accession>
<keyword evidence="23" id="KW-1185">Reference proteome</keyword>
<evidence type="ECO:0000313" key="23">
    <source>
        <dbReference type="Proteomes" id="UP000235682"/>
    </source>
</evidence>
<dbReference type="InterPro" id="IPR008918">
    <property type="entry name" value="HhH2"/>
</dbReference>
<keyword evidence="10" id="KW-0378">Hydrolase</keyword>
<evidence type="ECO:0000256" key="1">
    <source>
        <dbReference type="ARBA" id="ARBA00007705"/>
    </source>
</evidence>
<dbReference type="CDD" id="cd06140">
    <property type="entry name" value="DNA_polA_I_Bacillus_like_exo"/>
    <property type="match status" value="1"/>
</dbReference>
<dbReference type="NCBIfam" id="NF004397">
    <property type="entry name" value="PRK05755.1"/>
    <property type="match status" value="1"/>
</dbReference>
<dbReference type="NCBIfam" id="TIGR00593">
    <property type="entry name" value="pola"/>
    <property type="match status" value="1"/>
</dbReference>
<dbReference type="PANTHER" id="PTHR10133:SF27">
    <property type="entry name" value="DNA POLYMERASE NU"/>
    <property type="match status" value="1"/>
</dbReference>
<dbReference type="InterPro" id="IPR020045">
    <property type="entry name" value="DNA_polI_H3TH"/>
</dbReference>
<dbReference type="SUPFAM" id="SSF53098">
    <property type="entry name" value="Ribonuclease H-like"/>
    <property type="match status" value="1"/>
</dbReference>
<evidence type="ECO:0000256" key="16">
    <source>
        <dbReference type="NCBIfam" id="TIGR00593"/>
    </source>
</evidence>
<comment type="caution">
    <text evidence="22">The sequence shown here is derived from an EMBL/GenBank/DDBJ whole genome shotgun (WGS) entry which is preliminary data.</text>
</comment>
<dbReference type="OrthoDB" id="9806424at2"/>
<dbReference type="Pfam" id="PF22619">
    <property type="entry name" value="DNA_polI_exo1"/>
    <property type="match status" value="1"/>
</dbReference>
<evidence type="ECO:0000256" key="10">
    <source>
        <dbReference type="ARBA" id="ARBA00022801"/>
    </source>
</evidence>
<comment type="catalytic activity">
    <reaction evidence="15 17">
        <text>DNA(n) + a 2'-deoxyribonucleoside 5'-triphosphate = DNA(n+1) + diphosphate</text>
        <dbReference type="Rhea" id="RHEA:22508"/>
        <dbReference type="Rhea" id="RHEA-COMP:17339"/>
        <dbReference type="Rhea" id="RHEA-COMP:17340"/>
        <dbReference type="ChEBI" id="CHEBI:33019"/>
        <dbReference type="ChEBI" id="CHEBI:61560"/>
        <dbReference type="ChEBI" id="CHEBI:173112"/>
        <dbReference type="EC" id="2.7.7.7"/>
    </reaction>
</comment>
<dbReference type="Gene3D" id="1.10.150.20">
    <property type="entry name" value="5' to 3' exonuclease, C-terminal subdomain"/>
    <property type="match status" value="2"/>
</dbReference>
<evidence type="ECO:0000256" key="12">
    <source>
        <dbReference type="ARBA" id="ARBA00022932"/>
    </source>
</evidence>
<dbReference type="CDD" id="cd08637">
    <property type="entry name" value="DNA_pol_A_pol_I_C"/>
    <property type="match status" value="1"/>
</dbReference>
<dbReference type="GO" id="GO:0008408">
    <property type="term" value="F:3'-5' exonuclease activity"/>
    <property type="evidence" value="ECO:0007669"/>
    <property type="project" value="InterPro"/>
</dbReference>
<dbReference type="GO" id="GO:0006302">
    <property type="term" value="P:double-strand break repair"/>
    <property type="evidence" value="ECO:0007669"/>
    <property type="project" value="TreeGrafter"/>
</dbReference>
<dbReference type="SUPFAM" id="SSF88723">
    <property type="entry name" value="PIN domain-like"/>
    <property type="match status" value="1"/>
</dbReference>
<dbReference type="InterPro" id="IPR001098">
    <property type="entry name" value="DNA-dir_DNA_pol_A_palm_dom"/>
</dbReference>
<dbReference type="CDD" id="cd09898">
    <property type="entry name" value="H3TH_53EXO"/>
    <property type="match status" value="1"/>
</dbReference>
<dbReference type="InterPro" id="IPR029060">
    <property type="entry name" value="PIN-like_dom_sf"/>
</dbReference>
<evidence type="ECO:0000256" key="3">
    <source>
        <dbReference type="ARBA" id="ARBA00012417"/>
    </source>
</evidence>
<dbReference type="FunFam" id="1.10.150.20:FF:000002">
    <property type="entry name" value="DNA polymerase I"/>
    <property type="match status" value="1"/>
</dbReference>
<evidence type="ECO:0000256" key="14">
    <source>
        <dbReference type="ARBA" id="ARBA00023204"/>
    </source>
</evidence>
<dbReference type="InterPro" id="IPR036397">
    <property type="entry name" value="RNaseH_sf"/>
</dbReference>
<evidence type="ECO:0000256" key="6">
    <source>
        <dbReference type="ARBA" id="ARBA00022695"/>
    </source>
</evidence>
<dbReference type="Gene3D" id="3.40.50.1010">
    <property type="entry name" value="5'-nuclease"/>
    <property type="match status" value="1"/>
</dbReference>
<dbReference type="GO" id="GO:0003677">
    <property type="term" value="F:DNA binding"/>
    <property type="evidence" value="ECO:0007669"/>
    <property type="project" value="UniProtKB-UniRule"/>
</dbReference>
<keyword evidence="7 17" id="KW-0235">DNA replication</keyword>
<dbReference type="AlphaFoldDB" id="A0A2N6SQ32"/>
<evidence type="ECO:0000256" key="7">
    <source>
        <dbReference type="ARBA" id="ARBA00022705"/>
    </source>
</evidence>
<dbReference type="InterPro" id="IPR002562">
    <property type="entry name" value="3'-5'_exonuclease_dom"/>
</dbReference>
<feature type="domain" description="DNA-directed DNA polymerase family A palm" evidence="21">
    <location>
        <begin position="645"/>
        <end position="853"/>
    </location>
</feature>
<evidence type="ECO:0000256" key="13">
    <source>
        <dbReference type="ARBA" id="ARBA00023125"/>
    </source>
</evidence>
<dbReference type="Pfam" id="PF02739">
    <property type="entry name" value="5_3_exonuc_N"/>
    <property type="match status" value="1"/>
</dbReference>
<evidence type="ECO:0000256" key="2">
    <source>
        <dbReference type="ARBA" id="ARBA00011541"/>
    </source>
</evidence>
<keyword evidence="12 17" id="KW-0239">DNA-directed DNA polymerase</keyword>
<comment type="similarity">
    <text evidence="1 17">Belongs to the DNA polymerase type-A family.</text>
</comment>
<evidence type="ECO:0000256" key="17">
    <source>
        <dbReference type="RuleBase" id="RU004460"/>
    </source>
</evidence>
<keyword evidence="11" id="KW-0269">Exonuclease</keyword>
<dbReference type="STRING" id="84521.SAMN04487994_100214"/>
<protein>
    <recommendedName>
        <fullName evidence="4 16">DNA polymerase I</fullName>
        <ecNumber evidence="3 16">2.7.7.7</ecNumber>
    </recommendedName>
</protein>